<evidence type="ECO:0000256" key="2">
    <source>
        <dbReference type="ARBA" id="ARBA00022448"/>
    </source>
</evidence>
<dbReference type="Pfam" id="PF01384">
    <property type="entry name" value="PHO4"/>
    <property type="match status" value="1"/>
</dbReference>
<gene>
    <name evidence="7" type="ORF">H8730_01185</name>
</gene>
<dbReference type="PANTHER" id="PTHR11101:SF80">
    <property type="entry name" value="PHOSPHATE TRANSPORTER"/>
    <property type="match status" value="1"/>
</dbReference>
<dbReference type="EMBL" id="JACRSQ010000001">
    <property type="protein sequence ID" value="MBC8542164.1"/>
    <property type="molecule type" value="Genomic_DNA"/>
</dbReference>
<feature type="transmembrane region" description="Helical" evidence="6">
    <location>
        <begin position="55"/>
        <end position="82"/>
    </location>
</feature>
<dbReference type="PANTHER" id="PTHR11101">
    <property type="entry name" value="PHOSPHATE TRANSPORTER"/>
    <property type="match status" value="1"/>
</dbReference>
<evidence type="ECO:0000256" key="1">
    <source>
        <dbReference type="ARBA" id="ARBA00004141"/>
    </source>
</evidence>
<reference evidence="7" key="1">
    <citation type="submission" date="2020-08" db="EMBL/GenBank/DDBJ databases">
        <title>Genome public.</title>
        <authorList>
            <person name="Liu C."/>
            <person name="Sun Q."/>
        </authorList>
    </citation>
    <scope>NUCLEOTIDE SEQUENCE</scope>
    <source>
        <strain evidence="7">NSJ-32</strain>
    </source>
</reference>
<dbReference type="AlphaFoldDB" id="A0A926HZI4"/>
<dbReference type="GO" id="GO:0005315">
    <property type="term" value="F:phosphate transmembrane transporter activity"/>
    <property type="evidence" value="ECO:0007669"/>
    <property type="project" value="InterPro"/>
</dbReference>
<feature type="transmembrane region" description="Helical" evidence="6">
    <location>
        <begin position="94"/>
        <end position="115"/>
    </location>
</feature>
<evidence type="ECO:0000256" key="3">
    <source>
        <dbReference type="ARBA" id="ARBA00022692"/>
    </source>
</evidence>
<keyword evidence="8" id="KW-1185">Reference proteome</keyword>
<evidence type="ECO:0000256" key="5">
    <source>
        <dbReference type="ARBA" id="ARBA00023136"/>
    </source>
</evidence>
<dbReference type="Proteomes" id="UP000657006">
    <property type="component" value="Unassembled WGS sequence"/>
</dbReference>
<dbReference type="InterPro" id="IPR001204">
    <property type="entry name" value="Phos_transporter"/>
</dbReference>
<feature type="transmembrane region" description="Helical" evidence="6">
    <location>
        <begin position="122"/>
        <end position="140"/>
    </location>
</feature>
<evidence type="ECO:0000256" key="6">
    <source>
        <dbReference type="SAM" id="Phobius"/>
    </source>
</evidence>
<feature type="transmembrane region" description="Helical" evidence="6">
    <location>
        <begin position="12"/>
        <end position="34"/>
    </location>
</feature>
<sequence length="350" mass="37411">MTITLTDFIQQLFSNPVLFVTVILTLSVILVNGWTDAPNAIATCVSTRAMTPRAAIMMAAIFNFLGVLLMTSLNATVAMTIYNIADFGGNSADALIALCAALLAIVVWATAAWIFGIPTSESHALIAGISGAAIALHGSFKGIHGQEWMKVIYGLLLSTVLGFAVGWLVVKFTGYLFRRFDRQKTDQVFKYAQIAGGAAMAFMHGAQDGQKFMGVFLLGVFLANGVGTVESFQIPIWLMILCSLVMGLGTSIGGYRIIKTVGMDMVKLERYQGFSADVAAAGCLLLCSIAGIPVSTTHTKTTAIMGVGAAKRLSAVKWSTVKEMVLTWVLTFPGCGLIGFLMAKLFIWIF</sequence>
<feature type="transmembrane region" description="Helical" evidence="6">
    <location>
        <begin position="152"/>
        <end position="176"/>
    </location>
</feature>
<dbReference type="RefSeq" id="WP_177716461.1">
    <property type="nucleotide sequence ID" value="NZ_JACRSQ010000001.1"/>
</dbReference>
<feature type="transmembrane region" description="Helical" evidence="6">
    <location>
        <begin position="212"/>
        <end position="229"/>
    </location>
</feature>
<comment type="subcellular location">
    <subcellularLocation>
        <location evidence="1">Membrane</location>
        <topology evidence="1">Multi-pass membrane protein</topology>
    </subcellularLocation>
</comment>
<organism evidence="7 8">
    <name type="scientific">Bianquea renquensis</name>
    <dbReference type="NCBI Taxonomy" id="2763661"/>
    <lineage>
        <taxon>Bacteria</taxon>
        <taxon>Bacillati</taxon>
        <taxon>Bacillota</taxon>
        <taxon>Clostridia</taxon>
        <taxon>Eubacteriales</taxon>
        <taxon>Bianqueaceae</taxon>
        <taxon>Bianquea</taxon>
    </lineage>
</organism>
<dbReference type="GO" id="GO:0035435">
    <property type="term" value="P:phosphate ion transmembrane transport"/>
    <property type="evidence" value="ECO:0007669"/>
    <property type="project" value="TreeGrafter"/>
</dbReference>
<evidence type="ECO:0000256" key="4">
    <source>
        <dbReference type="ARBA" id="ARBA00022989"/>
    </source>
</evidence>
<feature type="transmembrane region" description="Helical" evidence="6">
    <location>
        <begin position="325"/>
        <end position="349"/>
    </location>
</feature>
<feature type="transmembrane region" description="Helical" evidence="6">
    <location>
        <begin position="236"/>
        <end position="258"/>
    </location>
</feature>
<name>A0A926HZI4_9FIRM</name>
<protein>
    <submittedName>
        <fullName evidence="7">Inorganic phosphate transporter</fullName>
    </submittedName>
</protein>
<keyword evidence="4 6" id="KW-1133">Transmembrane helix</keyword>
<comment type="caution">
    <text evidence="7">The sequence shown here is derived from an EMBL/GenBank/DDBJ whole genome shotgun (WGS) entry which is preliminary data.</text>
</comment>
<keyword evidence="5 6" id="KW-0472">Membrane</keyword>
<keyword evidence="2" id="KW-0813">Transport</keyword>
<feature type="transmembrane region" description="Helical" evidence="6">
    <location>
        <begin position="278"/>
        <end position="296"/>
    </location>
</feature>
<evidence type="ECO:0000313" key="7">
    <source>
        <dbReference type="EMBL" id="MBC8542164.1"/>
    </source>
</evidence>
<dbReference type="GO" id="GO:0016020">
    <property type="term" value="C:membrane"/>
    <property type="evidence" value="ECO:0007669"/>
    <property type="project" value="UniProtKB-SubCell"/>
</dbReference>
<evidence type="ECO:0000313" key="8">
    <source>
        <dbReference type="Proteomes" id="UP000657006"/>
    </source>
</evidence>
<keyword evidence="3 6" id="KW-0812">Transmembrane</keyword>
<accession>A0A926HZI4</accession>
<proteinExistence type="predicted"/>